<dbReference type="Pfam" id="PF00588">
    <property type="entry name" value="SpoU_methylase"/>
    <property type="match status" value="1"/>
</dbReference>
<dbReference type="InterPro" id="IPR029064">
    <property type="entry name" value="Ribosomal_eL30-like_sf"/>
</dbReference>
<dbReference type="GO" id="GO:0003723">
    <property type="term" value="F:RNA binding"/>
    <property type="evidence" value="ECO:0007669"/>
    <property type="project" value="InterPro"/>
</dbReference>
<dbReference type="PANTHER" id="PTHR43191">
    <property type="entry name" value="RRNA METHYLTRANSFERASE 3"/>
    <property type="match status" value="1"/>
</dbReference>
<dbReference type="CDD" id="cd18095">
    <property type="entry name" value="SpoU-like_rRNA-MTase"/>
    <property type="match status" value="1"/>
</dbReference>
<evidence type="ECO:0000256" key="2">
    <source>
        <dbReference type="ARBA" id="ARBA00022603"/>
    </source>
</evidence>
<organism evidence="5">
    <name type="scientific">marine metagenome</name>
    <dbReference type="NCBI Taxonomy" id="408172"/>
    <lineage>
        <taxon>unclassified sequences</taxon>
        <taxon>metagenomes</taxon>
        <taxon>ecological metagenomes</taxon>
    </lineage>
</organism>
<dbReference type="InterPro" id="IPR001537">
    <property type="entry name" value="SpoU_MeTrfase"/>
</dbReference>
<dbReference type="SMART" id="SM00967">
    <property type="entry name" value="SpoU_sub_bind"/>
    <property type="match status" value="1"/>
</dbReference>
<sequence length="261" mass="28938">MLSAARIKQLKSLHQKKYRRQENQFLLEGNRLIDQALSADAQLLEVWMTQKNLNSTFGKNILQKFEKKNIPFSLAPEKIIRQISDSLNDQGIIALAPIPDYEKYDDPPKRAIYLDGISDPGNMGTILRTAAWFGIKSIFRSPECVDPFNSKVVRSAMGAHFYFSHFDAIPEEKLLGDYSETGMEILGSDMKGNPVQTLNLETIKGWILILGNEAHGIGELSKSFITSTISIPGIEGLESLNVSVAGGILLHALTAQFSVTN</sequence>
<dbReference type="InterPro" id="IPR029028">
    <property type="entry name" value="Alpha/beta_knot_MTases"/>
</dbReference>
<dbReference type="GO" id="GO:0006396">
    <property type="term" value="P:RNA processing"/>
    <property type="evidence" value="ECO:0007669"/>
    <property type="project" value="InterPro"/>
</dbReference>
<dbReference type="GO" id="GO:0005737">
    <property type="term" value="C:cytoplasm"/>
    <property type="evidence" value="ECO:0007669"/>
    <property type="project" value="UniProtKB-ARBA"/>
</dbReference>
<dbReference type="InterPro" id="IPR013123">
    <property type="entry name" value="SpoU_subst-bd"/>
</dbReference>
<dbReference type="InterPro" id="IPR053888">
    <property type="entry name" value="MRM3-like_sub_bind"/>
</dbReference>
<keyword evidence="3" id="KW-0808">Transferase</keyword>
<evidence type="ECO:0000256" key="3">
    <source>
        <dbReference type="ARBA" id="ARBA00022679"/>
    </source>
</evidence>
<dbReference type="Pfam" id="PF22435">
    <property type="entry name" value="MRM3-like_sub_bind"/>
    <property type="match status" value="1"/>
</dbReference>
<dbReference type="SUPFAM" id="SSF75217">
    <property type="entry name" value="alpha/beta knot"/>
    <property type="match status" value="1"/>
</dbReference>
<dbReference type="GO" id="GO:0008173">
    <property type="term" value="F:RNA methyltransferase activity"/>
    <property type="evidence" value="ECO:0007669"/>
    <property type="project" value="InterPro"/>
</dbReference>
<dbReference type="Gene3D" id="3.40.1280.10">
    <property type="match status" value="1"/>
</dbReference>
<accession>A0A381TQY0</accession>
<protein>
    <recommendedName>
        <fullName evidence="4">RNA 2-O ribose methyltransferase substrate binding domain-containing protein</fullName>
    </recommendedName>
</protein>
<evidence type="ECO:0000313" key="5">
    <source>
        <dbReference type="EMBL" id="SVA18450.1"/>
    </source>
</evidence>
<evidence type="ECO:0000259" key="4">
    <source>
        <dbReference type="SMART" id="SM00967"/>
    </source>
</evidence>
<dbReference type="Gene3D" id="3.30.1330.30">
    <property type="match status" value="1"/>
</dbReference>
<dbReference type="EMBL" id="UINC01005013">
    <property type="protein sequence ID" value="SVA18450.1"/>
    <property type="molecule type" value="Genomic_DNA"/>
</dbReference>
<gene>
    <name evidence="5" type="ORF">METZ01_LOCUS71304</name>
</gene>
<dbReference type="PANTHER" id="PTHR43191:SF2">
    <property type="entry name" value="RRNA METHYLTRANSFERASE 3, MITOCHONDRIAL"/>
    <property type="match status" value="1"/>
</dbReference>
<dbReference type="GO" id="GO:0032259">
    <property type="term" value="P:methylation"/>
    <property type="evidence" value="ECO:0007669"/>
    <property type="project" value="UniProtKB-KW"/>
</dbReference>
<dbReference type="AlphaFoldDB" id="A0A381TQY0"/>
<proteinExistence type="inferred from homology"/>
<evidence type="ECO:0000256" key="1">
    <source>
        <dbReference type="ARBA" id="ARBA00007228"/>
    </source>
</evidence>
<dbReference type="SUPFAM" id="SSF55315">
    <property type="entry name" value="L30e-like"/>
    <property type="match status" value="1"/>
</dbReference>
<reference evidence="5" key="1">
    <citation type="submission" date="2018-05" db="EMBL/GenBank/DDBJ databases">
        <authorList>
            <person name="Lanie J.A."/>
            <person name="Ng W.-L."/>
            <person name="Kazmierczak K.M."/>
            <person name="Andrzejewski T.M."/>
            <person name="Davidsen T.M."/>
            <person name="Wayne K.J."/>
            <person name="Tettelin H."/>
            <person name="Glass J.I."/>
            <person name="Rusch D."/>
            <person name="Podicherti R."/>
            <person name="Tsui H.-C.T."/>
            <person name="Winkler M.E."/>
        </authorList>
    </citation>
    <scope>NUCLEOTIDE SEQUENCE</scope>
</reference>
<keyword evidence="2" id="KW-0489">Methyltransferase</keyword>
<comment type="similarity">
    <text evidence="1">Belongs to the class IV-like SAM-binding methyltransferase superfamily. RNA methyltransferase TrmH family.</text>
</comment>
<dbReference type="InterPro" id="IPR029026">
    <property type="entry name" value="tRNA_m1G_MTases_N"/>
</dbReference>
<dbReference type="InterPro" id="IPR051259">
    <property type="entry name" value="rRNA_Methyltransferase"/>
</dbReference>
<name>A0A381TQY0_9ZZZZ</name>
<feature type="domain" description="RNA 2-O ribose methyltransferase substrate binding" evidence="4">
    <location>
        <begin position="26"/>
        <end position="102"/>
    </location>
</feature>